<evidence type="ECO:0000313" key="2">
    <source>
        <dbReference type="EMBL" id="CAI9767113.1"/>
    </source>
</evidence>
<organism evidence="2 3">
    <name type="scientific">Fraxinus pennsylvanica</name>
    <dbReference type="NCBI Taxonomy" id="56036"/>
    <lineage>
        <taxon>Eukaryota</taxon>
        <taxon>Viridiplantae</taxon>
        <taxon>Streptophyta</taxon>
        <taxon>Embryophyta</taxon>
        <taxon>Tracheophyta</taxon>
        <taxon>Spermatophyta</taxon>
        <taxon>Magnoliopsida</taxon>
        <taxon>eudicotyledons</taxon>
        <taxon>Gunneridae</taxon>
        <taxon>Pentapetalae</taxon>
        <taxon>asterids</taxon>
        <taxon>lamiids</taxon>
        <taxon>Lamiales</taxon>
        <taxon>Oleaceae</taxon>
        <taxon>Oleeae</taxon>
        <taxon>Fraxinus</taxon>
    </lineage>
</organism>
<keyword evidence="1" id="KW-0812">Transmembrane</keyword>
<evidence type="ECO:0000256" key="1">
    <source>
        <dbReference type="SAM" id="Phobius"/>
    </source>
</evidence>
<dbReference type="EMBL" id="OU503044">
    <property type="protein sequence ID" value="CAI9767113.1"/>
    <property type="molecule type" value="Genomic_DNA"/>
</dbReference>
<reference evidence="2" key="1">
    <citation type="submission" date="2023-05" db="EMBL/GenBank/DDBJ databases">
        <authorList>
            <person name="Huff M."/>
        </authorList>
    </citation>
    <scope>NUCLEOTIDE SEQUENCE</scope>
</reference>
<keyword evidence="1" id="KW-0472">Membrane</keyword>
<accession>A0AAD2DWA2</accession>
<proteinExistence type="predicted"/>
<dbReference type="AlphaFoldDB" id="A0AAD2DWA2"/>
<gene>
    <name evidence="2" type="ORF">FPE_LOCUS14543</name>
</gene>
<protein>
    <submittedName>
        <fullName evidence="2">Uncharacterized protein</fullName>
    </submittedName>
</protein>
<dbReference type="Proteomes" id="UP000834106">
    <property type="component" value="Chromosome 9"/>
</dbReference>
<sequence>MVRISREWFGEEEGCPGKDGTVITSGSLTLDSFKGLFLTAGVSSSCALVIYLSIFFYENRFILASDTSITQKLSLLAKIFDEDNNKSSEGSKKHGGIDEGDRAAASIAVSPVDMYDFPQSPTISTFYHPEGVFSQESISTTEPGTPFHDITENLTKY</sequence>
<evidence type="ECO:0000313" key="3">
    <source>
        <dbReference type="Proteomes" id="UP000834106"/>
    </source>
</evidence>
<name>A0AAD2DWA2_9LAMI</name>
<keyword evidence="3" id="KW-1185">Reference proteome</keyword>
<feature type="transmembrane region" description="Helical" evidence="1">
    <location>
        <begin position="36"/>
        <end position="57"/>
    </location>
</feature>
<keyword evidence="1" id="KW-1133">Transmembrane helix</keyword>